<evidence type="ECO:0000313" key="2">
    <source>
        <dbReference type="Proteomes" id="UP001266995"/>
    </source>
</evidence>
<proteinExistence type="predicted"/>
<reference evidence="1" key="1">
    <citation type="submission" date="2023-08" db="EMBL/GenBank/DDBJ databases">
        <title>Reintroducing virulent viruses to syntetic microbiomes.</title>
        <authorList>
            <person name="Wilde J."/>
            <person name="Boyes R."/>
            <person name="Robinson A.V."/>
            <person name="Daisley B.A."/>
            <person name="Allen-Vercoe E."/>
        </authorList>
    </citation>
    <scope>NUCLEOTIDE SEQUENCE</scope>
    <source>
        <strain evidence="1">225I_12FAA</strain>
    </source>
</reference>
<organism evidence="1 2">
    <name type="scientific">Bacteroides cellulosilyticus</name>
    <dbReference type="NCBI Taxonomy" id="246787"/>
    <lineage>
        <taxon>Bacteria</taxon>
        <taxon>Pseudomonadati</taxon>
        <taxon>Bacteroidota</taxon>
        <taxon>Bacteroidia</taxon>
        <taxon>Bacteroidales</taxon>
        <taxon>Bacteroidaceae</taxon>
        <taxon>Bacteroides</taxon>
    </lineage>
</organism>
<protein>
    <submittedName>
        <fullName evidence="1">Uncharacterized protein</fullName>
    </submittedName>
</protein>
<dbReference type="EMBL" id="JAVSNH010000002">
    <property type="protein sequence ID" value="MDT4514389.1"/>
    <property type="molecule type" value="Genomic_DNA"/>
</dbReference>
<name>A0AAW8VR99_9BACE</name>
<dbReference type="RefSeq" id="WP_195511203.1">
    <property type="nucleotide sequence ID" value="NZ_JADMQL010000008.1"/>
</dbReference>
<evidence type="ECO:0000313" key="1">
    <source>
        <dbReference type="EMBL" id="MDT4514389.1"/>
    </source>
</evidence>
<sequence>MKKGKRISKRAALIFLLSVVLSMWAGLDICAQRIKYTYDNAGNRLSRQKEIVVQTRGALNDEEDLSIYEENFLIFIFITN</sequence>
<dbReference type="AlphaFoldDB" id="A0AAW8VR99"/>
<accession>A0AAW8VR99</accession>
<comment type="caution">
    <text evidence="1">The sequence shown here is derived from an EMBL/GenBank/DDBJ whole genome shotgun (WGS) entry which is preliminary data.</text>
</comment>
<gene>
    <name evidence="1" type="ORF">RO785_25825</name>
</gene>
<dbReference type="Proteomes" id="UP001266995">
    <property type="component" value="Unassembled WGS sequence"/>
</dbReference>